<dbReference type="Gene3D" id="3.90.1310.10">
    <property type="entry name" value="Penicillin-binding protein 2a (Domain 2)"/>
    <property type="match status" value="1"/>
</dbReference>
<dbReference type="SUPFAM" id="SSF56519">
    <property type="entry name" value="Penicillin binding protein dimerisation domain"/>
    <property type="match status" value="1"/>
</dbReference>
<evidence type="ECO:0000313" key="8">
    <source>
        <dbReference type="Proteomes" id="UP000184204"/>
    </source>
</evidence>
<accession>A0A0X1U762</accession>
<evidence type="ECO:0000256" key="1">
    <source>
        <dbReference type="ARBA" id="ARBA00004370"/>
    </source>
</evidence>
<evidence type="ECO:0000256" key="3">
    <source>
        <dbReference type="ARBA" id="ARBA00023136"/>
    </source>
</evidence>
<comment type="similarity">
    <text evidence="2">Belongs to the transpeptidase family.</text>
</comment>
<dbReference type="SMART" id="SM00740">
    <property type="entry name" value="PASTA"/>
    <property type="match status" value="1"/>
</dbReference>
<evidence type="ECO:0000313" key="5">
    <source>
        <dbReference type="EMBL" id="AMJ40787.1"/>
    </source>
</evidence>
<comment type="subcellular location">
    <subcellularLocation>
        <location evidence="1">Membrane</location>
    </subcellularLocation>
</comment>
<dbReference type="GO" id="GO:0005886">
    <property type="term" value="C:plasma membrane"/>
    <property type="evidence" value="ECO:0007669"/>
    <property type="project" value="TreeGrafter"/>
</dbReference>
<evidence type="ECO:0000259" key="4">
    <source>
        <dbReference type="PROSITE" id="PS51178"/>
    </source>
</evidence>
<evidence type="ECO:0000313" key="7">
    <source>
        <dbReference type="Proteomes" id="UP000068026"/>
    </source>
</evidence>
<dbReference type="SUPFAM" id="SSF56601">
    <property type="entry name" value="beta-lactamase/transpeptidase-like"/>
    <property type="match status" value="1"/>
</dbReference>
<dbReference type="InterPro" id="IPR005311">
    <property type="entry name" value="PBP_dimer"/>
</dbReference>
<name>A0A0X1U762_ANAPI</name>
<dbReference type="InterPro" id="IPR012338">
    <property type="entry name" value="Beta-lactam/transpept-like"/>
</dbReference>
<dbReference type="Gene3D" id="3.30.10.20">
    <property type="match status" value="1"/>
</dbReference>
<dbReference type="CDD" id="cd06576">
    <property type="entry name" value="PASTA_Pbp2x-like_1"/>
    <property type="match status" value="1"/>
</dbReference>
<protein>
    <submittedName>
        <fullName evidence="5 6">Stage V sporulation protein D</fullName>
    </submittedName>
</protein>
<reference evidence="5 7" key="1">
    <citation type="journal article" date="2016" name="Genome Announc.">
        <title>Complete Genome Sequence of the Amino Acid-Fermenting Clostridium propionicum X2 (DSM 1682).</title>
        <authorList>
            <person name="Poehlein A."/>
            <person name="Schlien K."/>
            <person name="Chowdhury N.P."/>
            <person name="Gottschalk G."/>
            <person name="Buckel W."/>
            <person name="Daniel R."/>
        </authorList>
    </citation>
    <scope>NUCLEOTIDE SEQUENCE [LARGE SCALE GENOMIC DNA]</scope>
    <source>
        <strain evidence="5 7">X2</strain>
    </source>
</reference>
<dbReference type="PROSITE" id="PS51178">
    <property type="entry name" value="PASTA"/>
    <property type="match status" value="1"/>
</dbReference>
<dbReference type="EMBL" id="FQUA01000006">
    <property type="protein sequence ID" value="SHE73391.1"/>
    <property type="molecule type" value="Genomic_DNA"/>
</dbReference>
<dbReference type="Gene3D" id="3.40.710.10">
    <property type="entry name" value="DD-peptidase/beta-lactamase superfamily"/>
    <property type="match status" value="1"/>
</dbReference>
<dbReference type="InterPro" id="IPR001460">
    <property type="entry name" value="PCN-bd_Tpept"/>
</dbReference>
<dbReference type="EMBL" id="CP014223">
    <property type="protein sequence ID" value="AMJ40787.1"/>
    <property type="molecule type" value="Genomic_DNA"/>
</dbReference>
<dbReference type="Proteomes" id="UP000068026">
    <property type="component" value="Chromosome"/>
</dbReference>
<feature type="domain" description="PASTA" evidence="4">
    <location>
        <begin position="591"/>
        <end position="650"/>
    </location>
</feature>
<dbReference type="Pfam" id="PF00905">
    <property type="entry name" value="Transpeptidase"/>
    <property type="match status" value="1"/>
</dbReference>
<dbReference type="Pfam" id="PF03793">
    <property type="entry name" value="PASTA"/>
    <property type="match status" value="1"/>
</dbReference>
<organism evidence="6 8">
    <name type="scientific">Anaerotignum propionicum DSM 1682</name>
    <dbReference type="NCBI Taxonomy" id="991789"/>
    <lineage>
        <taxon>Bacteria</taxon>
        <taxon>Bacillati</taxon>
        <taxon>Bacillota</taxon>
        <taxon>Clostridia</taxon>
        <taxon>Lachnospirales</taxon>
        <taxon>Anaerotignaceae</taxon>
        <taxon>Anaerotignum</taxon>
    </lineage>
</organism>
<dbReference type="Proteomes" id="UP000184204">
    <property type="component" value="Unassembled WGS sequence"/>
</dbReference>
<keyword evidence="7" id="KW-1185">Reference proteome</keyword>
<dbReference type="GO" id="GO:0071555">
    <property type="term" value="P:cell wall organization"/>
    <property type="evidence" value="ECO:0007669"/>
    <property type="project" value="TreeGrafter"/>
</dbReference>
<dbReference type="InterPro" id="IPR050515">
    <property type="entry name" value="Beta-lactam/transpept"/>
</dbReference>
<dbReference type="SUPFAM" id="SSF54184">
    <property type="entry name" value="Penicillin-binding protein 2x (pbp-2x), c-terminal domain"/>
    <property type="match status" value="1"/>
</dbReference>
<gene>
    <name evidence="5" type="primary">spoVD_2</name>
    <name evidence="5" type="ORF">CPRO_11940</name>
    <name evidence="6" type="ORF">SAMN02745151_01604</name>
</gene>
<dbReference type="InterPro" id="IPR005543">
    <property type="entry name" value="PASTA_dom"/>
</dbReference>
<dbReference type="GO" id="GO:0008658">
    <property type="term" value="F:penicillin binding"/>
    <property type="evidence" value="ECO:0007669"/>
    <property type="project" value="InterPro"/>
</dbReference>
<reference evidence="8" key="4">
    <citation type="submission" date="2016-11" db="EMBL/GenBank/DDBJ databases">
        <authorList>
            <person name="Jaros S."/>
            <person name="Januszkiewicz K."/>
            <person name="Wedrychowicz H."/>
        </authorList>
    </citation>
    <scope>NUCLEOTIDE SEQUENCE [LARGE SCALE GENOMIC DNA]</scope>
    <source>
        <strain evidence="8">DSM 1682</strain>
    </source>
</reference>
<evidence type="ECO:0000256" key="2">
    <source>
        <dbReference type="ARBA" id="ARBA00007171"/>
    </source>
</evidence>
<sequence length="650" mass="72002">MFFMERPPIGVKKKLLVFLFGAMFGFTLLLGRIIYIELFRSQQWQELAYEQQTRDRLIMPKRGSILDRNGVGIALTETVNAVSVIPVQVKDKEKTASYLAEKLGLDYETVLKKVQEKVALVRIKTKVDSELAAEIRKAEIPGVMVDEDVKRVYPFSEMGAQVIGFVGKDNQGILGLEAKYDDILEGKQGKILTLTDSRGNEVDSQQERIPPEDGKNLVTTIDVVLQQYAEQTIAKAVETKGADHGLIIVLNPQNGEIYAMANYPFFDLNDPFTINDDALAQVWSTLSEKEKNDYLNAMWRNTAINDTYEPGSTFKIVTSAAGLEEGVVTPESTFHCNGFYVVGDRRIKCWRFPRTHGSETFIQGVQNSCNPVFMQVAERVGAEKFLNYMKKFGFDQKTGVDLAGEAVGIIHKLENIGPVELATMSFGQSFQITPLQLLRAASSIVNGGNLVTPHFAKGIADEDGNMIEEFQYEKGEQVISKETSETMKMILESVVSQGTGSKTYIPGYRIGGKTATSEKLPRRSGKYIASFMAFAPAENPQIMALVLIDEPKGVYYGGTVAGPVMQELMKNTLPYIGIEPVYSEKEAKEAAKEQATMPDVIGMTYQEAKNSLQKEGLSVSVRGEGETVQRQLPPSGETINKGTQVIVYLE</sequence>
<dbReference type="KEGG" id="cpro:CPRO_11940"/>
<reference evidence="7" key="2">
    <citation type="submission" date="2016-01" db="EMBL/GenBank/DDBJ databases">
        <authorList>
            <person name="Poehlein A."/>
            <person name="Schlien K."/>
            <person name="Gottschalk G."/>
            <person name="Buckel W."/>
            <person name="Daniel R."/>
        </authorList>
    </citation>
    <scope>NUCLEOTIDE SEQUENCE [LARGE SCALE GENOMIC DNA]</scope>
    <source>
        <strain evidence="7">X2</strain>
    </source>
</reference>
<dbReference type="InterPro" id="IPR036138">
    <property type="entry name" value="PBP_dimer_sf"/>
</dbReference>
<reference evidence="6" key="3">
    <citation type="submission" date="2016-11" db="EMBL/GenBank/DDBJ databases">
        <authorList>
            <person name="Varghese N."/>
            <person name="Submissions S."/>
        </authorList>
    </citation>
    <scope>NUCLEOTIDE SEQUENCE</scope>
    <source>
        <strain evidence="6">DSM 1682</strain>
    </source>
</reference>
<evidence type="ECO:0000313" key="6">
    <source>
        <dbReference type="EMBL" id="SHE73391.1"/>
    </source>
</evidence>
<dbReference type="Pfam" id="PF03717">
    <property type="entry name" value="PBP_dimer"/>
    <property type="match status" value="1"/>
</dbReference>
<keyword evidence="3" id="KW-0472">Membrane</keyword>
<dbReference type="PANTHER" id="PTHR30627:SF1">
    <property type="entry name" value="PEPTIDOGLYCAN D,D-TRANSPEPTIDASE FTSI"/>
    <property type="match status" value="1"/>
</dbReference>
<dbReference type="AlphaFoldDB" id="A0A0X1U762"/>
<proteinExistence type="inferred from homology"/>
<dbReference type="PANTHER" id="PTHR30627">
    <property type="entry name" value="PEPTIDOGLYCAN D,D-TRANSPEPTIDASE"/>
    <property type="match status" value="1"/>
</dbReference>